<dbReference type="GO" id="GO:0006260">
    <property type="term" value="P:DNA replication"/>
    <property type="evidence" value="ECO:0007669"/>
    <property type="project" value="UniProtKB-KW"/>
</dbReference>
<evidence type="ECO:0000256" key="3">
    <source>
        <dbReference type="ARBA" id="ARBA00022705"/>
    </source>
</evidence>
<reference evidence="7" key="1">
    <citation type="submission" date="2020-05" db="EMBL/GenBank/DDBJ databases">
        <authorList>
            <person name="Chiriac C."/>
            <person name="Salcher M."/>
            <person name="Ghai R."/>
            <person name="Kavagutti S V."/>
        </authorList>
    </citation>
    <scope>NUCLEOTIDE SEQUENCE</scope>
</reference>
<dbReference type="PANTHER" id="PTHR47810:SF1">
    <property type="entry name" value="DNA LIGASE B"/>
    <property type="match status" value="1"/>
</dbReference>
<gene>
    <name evidence="7" type="ORF">UFOVP1090_7</name>
</gene>
<dbReference type="Gene3D" id="2.40.50.140">
    <property type="entry name" value="Nucleic acid-binding proteins"/>
    <property type="match status" value="1"/>
</dbReference>
<dbReference type="PANTHER" id="PTHR47810">
    <property type="entry name" value="DNA LIGASE"/>
    <property type="match status" value="1"/>
</dbReference>
<dbReference type="GO" id="GO:0016874">
    <property type="term" value="F:ligase activity"/>
    <property type="evidence" value="ECO:0007669"/>
    <property type="project" value="UniProtKB-KW"/>
</dbReference>
<dbReference type="SUPFAM" id="SSF56091">
    <property type="entry name" value="DNA ligase/mRNA capping enzyme, catalytic domain"/>
    <property type="match status" value="1"/>
</dbReference>
<evidence type="ECO:0000256" key="4">
    <source>
        <dbReference type="ARBA" id="ARBA00022763"/>
    </source>
</evidence>
<dbReference type="SUPFAM" id="SSF50249">
    <property type="entry name" value="Nucleic acid-binding proteins"/>
    <property type="match status" value="1"/>
</dbReference>
<dbReference type="Gene3D" id="3.30.1490.70">
    <property type="match status" value="1"/>
</dbReference>
<dbReference type="InterPro" id="IPR012340">
    <property type="entry name" value="NA-bd_OB-fold"/>
</dbReference>
<dbReference type="EMBL" id="LR797041">
    <property type="protein sequence ID" value="CAB4182379.1"/>
    <property type="molecule type" value="Genomic_DNA"/>
</dbReference>
<evidence type="ECO:0000313" key="7">
    <source>
        <dbReference type="EMBL" id="CAB4182379.1"/>
    </source>
</evidence>
<organism evidence="7">
    <name type="scientific">uncultured Caudovirales phage</name>
    <dbReference type="NCBI Taxonomy" id="2100421"/>
    <lineage>
        <taxon>Viruses</taxon>
        <taxon>Duplodnaviria</taxon>
        <taxon>Heunggongvirae</taxon>
        <taxon>Uroviricota</taxon>
        <taxon>Caudoviricetes</taxon>
        <taxon>Peduoviridae</taxon>
        <taxon>Maltschvirus</taxon>
        <taxon>Maltschvirus maltsch</taxon>
    </lineage>
</organism>
<comment type="similarity">
    <text evidence="1">Belongs to the ATP-dependent DNA ligase family.</text>
</comment>
<sequence length="314" mass="35691">MSDTIYRPNKIPKTFRPMLAAKAGAFENLRYPVYATPKLDGIRTLTVHPVIARTKDQRCSPVTRNINEIPNQHIFKTMIDLPIGLDGELMVGTTFNETSSAVMSRDGWPDFRYVIFDMGHQQIFNGGKQLNYLERLDVLQQVDLPDYCQKLLPILINNPDELLAYEIACLSQGYEGCMIRTPDSPYKFGRSTLNEQYLLKVKRFEDGEAVIIGFEEKYTNTNEATTNDLGYTERSTHAAGMHPAGVLGAMRVRDIKTQVEFSVGTGFDAMQRSTYWATRSLLEGRTIKYKHQPYGQVDAPRFPVYLGFRDASDF</sequence>
<keyword evidence="2 7" id="KW-0436">Ligase</keyword>
<dbReference type="GO" id="GO:0006281">
    <property type="term" value="P:DNA repair"/>
    <property type="evidence" value="ECO:0007669"/>
    <property type="project" value="UniProtKB-KW"/>
</dbReference>
<dbReference type="Pfam" id="PF14743">
    <property type="entry name" value="DNA_ligase_OB_2"/>
    <property type="match status" value="1"/>
</dbReference>
<accession>A0A6J5QDD5</accession>
<evidence type="ECO:0000256" key="5">
    <source>
        <dbReference type="ARBA" id="ARBA00023204"/>
    </source>
</evidence>
<keyword evidence="5" id="KW-0234">DNA repair</keyword>
<keyword evidence="3" id="KW-0235">DNA replication</keyword>
<protein>
    <submittedName>
        <fullName evidence="7">CDC9 ATP-dependent DNA ligase</fullName>
    </submittedName>
</protein>
<feature type="domain" description="DNA ligase OB-like" evidence="6">
    <location>
        <begin position="244"/>
        <end position="309"/>
    </location>
</feature>
<evidence type="ECO:0000256" key="1">
    <source>
        <dbReference type="ARBA" id="ARBA00007572"/>
    </source>
</evidence>
<dbReference type="Gene3D" id="3.30.470.30">
    <property type="entry name" value="DNA ligase/mRNA capping enzyme"/>
    <property type="match status" value="1"/>
</dbReference>
<evidence type="ECO:0000256" key="2">
    <source>
        <dbReference type="ARBA" id="ARBA00022598"/>
    </source>
</evidence>
<name>A0A6J5QDD5_9CAUD</name>
<keyword evidence="4" id="KW-0227">DNA damage</keyword>
<dbReference type="InterPro" id="IPR050326">
    <property type="entry name" value="NAD_dep_DNA_ligaseB"/>
</dbReference>
<dbReference type="InterPro" id="IPR029319">
    <property type="entry name" value="DNA_ligase_OB"/>
</dbReference>
<evidence type="ECO:0000259" key="6">
    <source>
        <dbReference type="Pfam" id="PF14743"/>
    </source>
</evidence>
<proteinExistence type="inferred from homology"/>
<dbReference type="CDD" id="cd08041">
    <property type="entry name" value="OBF_kDNA_ligase_like"/>
    <property type="match status" value="1"/>
</dbReference>